<dbReference type="EMBL" id="JABYQV010000045">
    <property type="protein sequence ID" value="NVP33485.1"/>
    <property type="molecule type" value="Genomic_DNA"/>
</dbReference>
<accession>A0A7Y7QZD5</accession>
<dbReference type="Proteomes" id="UP000557656">
    <property type="component" value="Unassembled WGS sequence"/>
</dbReference>
<feature type="domain" description="MobA/MobL protein" evidence="4">
    <location>
        <begin position="17"/>
        <end position="219"/>
    </location>
</feature>
<feature type="coiled-coil region" evidence="3">
    <location>
        <begin position="289"/>
        <end position="323"/>
    </location>
</feature>
<evidence type="ECO:0000259" key="4">
    <source>
        <dbReference type="Pfam" id="PF03389"/>
    </source>
</evidence>
<protein>
    <submittedName>
        <fullName evidence="6">MobA/MobL family protein</fullName>
    </submittedName>
</protein>
<evidence type="ECO:0000256" key="1">
    <source>
        <dbReference type="ARBA" id="ARBA00010873"/>
    </source>
</evidence>
<evidence type="ECO:0000256" key="2">
    <source>
        <dbReference type="ARBA" id="ARBA00022971"/>
    </source>
</evidence>
<sequence length="403" mass="45451">MASFHLAVKTIGRSAGRSATAAAAYRAGVEIADERTGIVHDYTRKQGIEHREIVAPADAPEWVRDRAALWNAAEQAETRKNSTVAREYEIALPAELSADERRTLTLDLAREISERHGVAVDVAIHAPGRQGDQRNHHAHLLTTTRRIGAEGLGEKSRELDQKTSGEVERWRGRFAEMQNAALERAQVVERVDHRSHQRRGIEGEATVHMGPGVMAMERRAEREAQREGRDYAPVTKVGQHNAGVLERQGLRQYIDRGTDWLRDVGQRMAGRLHGFAATLSGAVDRDRREAAEAQQREQLAAERARLQAQERQQAREREQVAERFRTIAARREAGAHGYGDHNSDWRATPEALRKAVDAYNGANQHTKDFYIERIQREPQMARAVDQLIRDRELVLQRGLGLSR</sequence>
<reference evidence="7 8" key="1">
    <citation type="submission" date="2020-05" db="EMBL/GenBank/DDBJ databases">
        <title>Draft Genome Sequences of Sphingomonas sp. Isolated from the International Space Station.</title>
        <authorList>
            <person name="Bijlani S."/>
            <person name="Singh N.K."/>
            <person name="Mason C.E."/>
            <person name="Wang C.C."/>
            <person name="Venkateswaran K."/>
        </authorList>
    </citation>
    <scope>NUCLEOTIDE SEQUENCE [LARGE SCALE GENOMIC DNA]</scope>
    <source>
        <strain evidence="5 8">IIF7SW-B5</strain>
        <strain evidence="6">ISS-IIF7SWP</strain>
    </source>
</reference>
<evidence type="ECO:0000256" key="3">
    <source>
        <dbReference type="SAM" id="Coils"/>
    </source>
</evidence>
<dbReference type="InterPro" id="IPR005053">
    <property type="entry name" value="MobA_MobL"/>
</dbReference>
<dbReference type="RefSeq" id="WP_170171666.1">
    <property type="nucleotide sequence ID" value="NZ_JABEOV010000017.1"/>
</dbReference>
<keyword evidence="3" id="KW-0175">Coiled coil</keyword>
<dbReference type="Proteomes" id="UP000531581">
    <property type="component" value="Unassembled WGS sequence"/>
</dbReference>
<comment type="similarity">
    <text evidence="1">Belongs to the MobA/MobL family.</text>
</comment>
<comment type="caution">
    <text evidence="6">The sequence shown here is derived from an EMBL/GenBank/DDBJ whole genome shotgun (WGS) entry which is preliminary data.</text>
</comment>
<evidence type="ECO:0000313" key="8">
    <source>
        <dbReference type="Proteomes" id="UP000557656"/>
    </source>
</evidence>
<organism evidence="6 7">
    <name type="scientific">Sphingomonas sanguinis</name>
    <dbReference type="NCBI Taxonomy" id="33051"/>
    <lineage>
        <taxon>Bacteria</taxon>
        <taxon>Pseudomonadati</taxon>
        <taxon>Pseudomonadota</taxon>
        <taxon>Alphaproteobacteria</taxon>
        <taxon>Sphingomonadales</taxon>
        <taxon>Sphingomonadaceae</taxon>
        <taxon>Sphingomonas</taxon>
    </lineage>
</organism>
<dbReference type="AlphaFoldDB" id="A0A7Y7QZD5"/>
<keyword evidence="8" id="KW-1185">Reference proteome</keyword>
<gene>
    <name evidence="5" type="ORF">HKX05_13045</name>
    <name evidence="6" type="ORF">HLV41_20830</name>
</gene>
<dbReference type="NCBIfam" id="NF041496">
    <property type="entry name" value="MobQ"/>
    <property type="match status" value="1"/>
</dbReference>
<dbReference type="Gene3D" id="3.30.930.30">
    <property type="match status" value="1"/>
</dbReference>
<dbReference type="EMBL" id="JABEOV010000017">
    <property type="protein sequence ID" value="NNG54280.1"/>
    <property type="molecule type" value="Genomic_DNA"/>
</dbReference>
<dbReference type="Pfam" id="PF03389">
    <property type="entry name" value="MobA_MobL"/>
    <property type="match status" value="1"/>
</dbReference>
<keyword evidence="2" id="KW-0184">Conjugation</keyword>
<evidence type="ECO:0000313" key="6">
    <source>
        <dbReference type="EMBL" id="NVP33485.1"/>
    </source>
</evidence>
<evidence type="ECO:0000313" key="5">
    <source>
        <dbReference type="EMBL" id="NNG54280.1"/>
    </source>
</evidence>
<evidence type="ECO:0000313" key="7">
    <source>
        <dbReference type="Proteomes" id="UP000531581"/>
    </source>
</evidence>
<name>A0A7Y7QZD5_9SPHN</name>
<proteinExistence type="inferred from homology"/>